<name>A0ACC0IMD9_9ERIC</name>
<gene>
    <name evidence="1" type="ORF">LOK49_LG02G01563</name>
</gene>
<dbReference type="EMBL" id="CM045760">
    <property type="protein sequence ID" value="KAI8024996.1"/>
    <property type="molecule type" value="Genomic_DNA"/>
</dbReference>
<evidence type="ECO:0000313" key="2">
    <source>
        <dbReference type="Proteomes" id="UP001060215"/>
    </source>
</evidence>
<accession>A0ACC0IMD9</accession>
<comment type="caution">
    <text evidence="1">The sequence shown here is derived from an EMBL/GenBank/DDBJ whole genome shotgun (WGS) entry which is preliminary data.</text>
</comment>
<reference evidence="1 2" key="1">
    <citation type="journal article" date="2022" name="Plant J.">
        <title>Chromosome-level genome of Camellia lanceoleosa provides a valuable resource for understanding genome evolution and self-incompatibility.</title>
        <authorList>
            <person name="Gong W."/>
            <person name="Xiao S."/>
            <person name="Wang L."/>
            <person name="Liao Z."/>
            <person name="Chang Y."/>
            <person name="Mo W."/>
            <person name="Hu G."/>
            <person name="Li W."/>
            <person name="Zhao G."/>
            <person name="Zhu H."/>
            <person name="Hu X."/>
            <person name="Ji K."/>
            <person name="Xiang X."/>
            <person name="Song Q."/>
            <person name="Yuan D."/>
            <person name="Jin S."/>
            <person name="Zhang L."/>
        </authorList>
    </citation>
    <scope>NUCLEOTIDE SEQUENCE [LARGE SCALE GENOMIC DNA]</scope>
    <source>
        <strain evidence="1">SQ_2022a</strain>
    </source>
</reference>
<proteinExistence type="predicted"/>
<protein>
    <submittedName>
        <fullName evidence="1">Uncharacterized protein</fullName>
    </submittedName>
</protein>
<organism evidence="1 2">
    <name type="scientific">Camellia lanceoleosa</name>
    <dbReference type="NCBI Taxonomy" id="1840588"/>
    <lineage>
        <taxon>Eukaryota</taxon>
        <taxon>Viridiplantae</taxon>
        <taxon>Streptophyta</taxon>
        <taxon>Embryophyta</taxon>
        <taxon>Tracheophyta</taxon>
        <taxon>Spermatophyta</taxon>
        <taxon>Magnoliopsida</taxon>
        <taxon>eudicotyledons</taxon>
        <taxon>Gunneridae</taxon>
        <taxon>Pentapetalae</taxon>
        <taxon>asterids</taxon>
        <taxon>Ericales</taxon>
        <taxon>Theaceae</taxon>
        <taxon>Camellia</taxon>
    </lineage>
</organism>
<keyword evidence="2" id="KW-1185">Reference proteome</keyword>
<dbReference type="Proteomes" id="UP001060215">
    <property type="component" value="Chromosome 3"/>
</dbReference>
<evidence type="ECO:0000313" key="1">
    <source>
        <dbReference type="EMBL" id="KAI8024996.1"/>
    </source>
</evidence>
<sequence length="32" mass="3776">MIALMFCWLCIGLLQRGYCFFTKLLKIVDYGD</sequence>